<dbReference type="InterPro" id="IPR004358">
    <property type="entry name" value="Sig_transdc_His_kin-like_C"/>
</dbReference>
<dbReference type="PROSITE" id="PS50113">
    <property type="entry name" value="PAC"/>
    <property type="match status" value="1"/>
</dbReference>
<evidence type="ECO:0000259" key="9">
    <source>
        <dbReference type="PROSITE" id="PS50112"/>
    </source>
</evidence>
<feature type="domain" description="Response regulatory" evidence="8">
    <location>
        <begin position="497"/>
        <end position="616"/>
    </location>
</feature>
<dbReference type="PANTHER" id="PTHR43065">
    <property type="entry name" value="SENSOR HISTIDINE KINASE"/>
    <property type="match status" value="1"/>
</dbReference>
<evidence type="ECO:0000256" key="5">
    <source>
        <dbReference type="ARBA" id="ARBA00022840"/>
    </source>
</evidence>
<evidence type="ECO:0000256" key="4">
    <source>
        <dbReference type="ARBA" id="ARBA00022777"/>
    </source>
</evidence>
<dbReference type="InterPro" id="IPR000014">
    <property type="entry name" value="PAS"/>
</dbReference>
<dbReference type="Gene3D" id="3.30.565.10">
    <property type="entry name" value="Histidine kinase-like ATPase, C-terminal domain"/>
    <property type="match status" value="1"/>
</dbReference>
<dbReference type="Proteomes" id="UP001208689">
    <property type="component" value="Chromosome"/>
</dbReference>
<dbReference type="Gene3D" id="3.30.450.20">
    <property type="entry name" value="PAS domain"/>
    <property type="match status" value="2"/>
</dbReference>
<dbReference type="SUPFAM" id="SSF47384">
    <property type="entry name" value="Homodimeric domain of signal transducing histidine kinase"/>
    <property type="match status" value="1"/>
</dbReference>
<dbReference type="GO" id="GO:0016740">
    <property type="term" value="F:transferase activity"/>
    <property type="evidence" value="ECO:0007669"/>
    <property type="project" value="UniProtKB-KW"/>
</dbReference>
<dbReference type="InterPro" id="IPR000700">
    <property type="entry name" value="PAS-assoc_C"/>
</dbReference>
<dbReference type="PROSITE" id="PS50110">
    <property type="entry name" value="RESPONSE_REGULATORY"/>
    <property type="match status" value="1"/>
</dbReference>
<dbReference type="InterPro" id="IPR036890">
    <property type="entry name" value="HATPase_C_sf"/>
</dbReference>
<dbReference type="Gene3D" id="3.40.50.2300">
    <property type="match status" value="1"/>
</dbReference>
<keyword evidence="2 11" id="KW-0808">Transferase</keyword>
<dbReference type="Pfam" id="PF08447">
    <property type="entry name" value="PAS_3"/>
    <property type="match status" value="1"/>
</dbReference>
<name>A0ABY6HK15_9ARCH</name>
<evidence type="ECO:0000313" key="12">
    <source>
        <dbReference type="Proteomes" id="UP001208689"/>
    </source>
</evidence>
<dbReference type="PRINTS" id="PR00344">
    <property type="entry name" value="BCTRLSENSOR"/>
</dbReference>
<keyword evidence="1" id="KW-0597">Phosphoprotein</keyword>
<evidence type="ECO:0000256" key="2">
    <source>
        <dbReference type="ARBA" id="ARBA00022679"/>
    </source>
</evidence>
<dbReference type="PANTHER" id="PTHR43065:SF46">
    <property type="entry name" value="C4-DICARBOXYLATE TRANSPORT SENSOR PROTEIN DCTB"/>
    <property type="match status" value="1"/>
</dbReference>
<feature type="domain" description="PAC" evidence="10">
    <location>
        <begin position="196"/>
        <end position="248"/>
    </location>
</feature>
<dbReference type="EC" id="2.7.-.-" evidence="11"/>
<evidence type="ECO:0000259" key="7">
    <source>
        <dbReference type="PROSITE" id="PS50109"/>
    </source>
</evidence>
<dbReference type="NCBIfam" id="TIGR00229">
    <property type="entry name" value="sensory_box"/>
    <property type="match status" value="2"/>
</dbReference>
<dbReference type="InterPro" id="IPR013655">
    <property type="entry name" value="PAS_fold_3"/>
</dbReference>
<feature type="domain" description="Histidine kinase" evidence="7">
    <location>
        <begin position="261"/>
        <end position="477"/>
    </location>
</feature>
<dbReference type="SUPFAM" id="SSF55874">
    <property type="entry name" value="ATPase domain of HSP90 chaperone/DNA topoisomerase II/histidine kinase"/>
    <property type="match status" value="1"/>
</dbReference>
<keyword evidence="5" id="KW-0067">ATP-binding</keyword>
<dbReference type="SMART" id="SM00091">
    <property type="entry name" value="PAS"/>
    <property type="match status" value="2"/>
</dbReference>
<dbReference type="EMBL" id="CP104013">
    <property type="protein sequence ID" value="UYP43871.1"/>
    <property type="molecule type" value="Genomic_DNA"/>
</dbReference>
<dbReference type="CDD" id="cd00156">
    <property type="entry name" value="REC"/>
    <property type="match status" value="1"/>
</dbReference>
<dbReference type="InterPro" id="IPR003594">
    <property type="entry name" value="HATPase_dom"/>
</dbReference>
<dbReference type="InterPro" id="IPR013656">
    <property type="entry name" value="PAS_4"/>
</dbReference>
<keyword evidence="12" id="KW-1185">Reference proteome</keyword>
<evidence type="ECO:0000256" key="6">
    <source>
        <dbReference type="ARBA" id="ARBA00023012"/>
    </source>
</evidence>
<dbReference type="InterPro" id="IPR035965">
    <property type="entry name" value="PAS-like_dom_sf"/>
</dbReference>
<evidence type="ECO:0000256" key="3">
    <source>
        <dbReference type="ARBA" id="ARBA00022741"/>
    </source>
</evidence>
<gene>
    <name evidence="11" type="ORF">NEF87_000156</name>
</gene>
<sequence length="616" mass="69526">MDYNTLPVPYQSLDKNGNIIIVNDAWLELFGYDHEEIIGTWFGDLVHEDYLENFKLNFPRFQKEGKIAGIIFKMRQKSGNFIEISYNGKILYDTNHNFIRSSCIIDPKIKSTRNPRNPNLDTQINQILNSLPLGIRIVDRYFSVRYVNSIFLNIMGCDSEEVQQFTQKKCYIDFPTMICHTNKCVLRRIFAGEKIQGIEIKLKTKSSIDKTVIKNATPYFDSNGDMVGIIEVVTDISLRKSLEQDQSITQRMETIGLLAGGIAHDFNNILTSILGLNSLLAMELEEHEDLQELCQEMDLAGNKAKKLANQLLTFAKGGAPIKKVLDLASTISFTSELVFKGTNCTYQSSIDPDLLPIYGDEAQIHQVLQNLLLNAVQAMSDGGVVKITAKNVHFDDLNSIKVPPGQYIYLSIEDTGVGIHKENASKIFDPYFTTKPHGTGLGLTTSYSIIKKHRGLLFHDDTYTLGAKFVIILPVSKEIVSETHVKTNFSFHELGKHILILEDQSMIQHVLLKILNKLGCTADFTQIDEDLLQKYDQSLLSHHRYDCAILDLIIPGKRGGKYVATQLLKIDPKVKIIISSGYSDDPFMANYQKHGIFAIIPKPYTIQNVYRVLSTL</sequence>
<dbReference type="CDD" id="cd00082">
    <property type="entry name" value="HisKA"/>
    <property type="match status" value="1"/>
</dbReference>
<keyword evidence="3" id="KW-0547">Nucleotide-binding</keyword>
<dbReference type="PROSITE" id="PS50112">
    <property type="entry name" value="PAS"/>
    <property type="match status" value="1"/>
</dbReference>
<dbReference type="PROSITE" id="PS50109">
    <property type="entry name" value="HIS_KIN"/>
    <property type="match status" value="1"/>
</dbReference>
<feature type="domain" description="PAS" evidence="9">
    <location>
        <begin position="1"/>
        <end position="65"/>
    </location>
</feature>
<dbReference type="InterPro" id="IPR001789">
    <property type="entry name" value="Sig_transdc_resp-reg_receiver"/>
</dbReference>
<accession>A0ABY6HK15</accession>
<evidence type="ECO:0000256" key="1">
    <source>
        <dbReference type="ARBA" id="ARBA00022553"/>
    </source>
</evidence>
<dbReference type="Pfam" id="PF00512">
    <property type="entry name" value="HisKA"/>
    <property type="match status" value="1"/>
</dbReference>
<dbReference type="SUPFAM" id="SSF55785">
    <property type="entry name" value="PYP-like sensor domain (PAS domain)"/>
    <property type="match status" value="2"/>
</dbReference>
<proteinExistence type="predicted"/>
<dbReference type="SMART" id="SM00388">
    <property type="entry name" value="HisKA"/>
    <property type="match status" value="1"/>
</dbReference>
<dbReference type="SMART" id="SM00387">
    <property type="entry name" value="HATPase_c"/>
    <property type="match status" value="1"/>
</dbReference>
<evidence type="ECO:0000313" key="11">
    <source>
        <dbReference type="EMBL" id="UYP43871.1"/>
    </source>
</evidence>
<dbReference type="InterPro" id="IPR011006">
    <property type="entry name" value="CheY-like_superfamily"/>
</dbReference>
<dbReference type="Gene3D" id="1.10.287.130">
    <property type="match status" value="1"/>
</dbReference>
<dbReference type="InterPro" id="IPR036097">
    <property type="entry name" value="HisK_dim/P_sf"/>
</dbReference>
<dbReference type="Pfam" id="PF02518">
    <property type="entry name" value="HATPase_c"/>
    <property type="match status" value="1"/>
</dbReference>
<dbReference type="Pfam" id="PF08448">
    <property type="entry name" value="PAS_4"/>
    <property type="match status" value="1"/>
</dbReference>
<keyword evidence="4" id="KW-0418">Kinase</keyword>
<keyword evidence="6" id="KW-0902">Two-component regulatory system</keyword>
<dbReference type="SUPFAM" id="SSF52172">
    <property type="entry name" value="CheY-like"/>
    <property type="match status" value="1"/>
</dbReference>
<dbReference type="InterPro" id="IPR005467">
    <property type="entry name" value="His_kinase_dom"/>
</dbReference>
<organism evidence="11 12">
    <name type="scientific">Candidatus Lokiarchaeum ossiferum</name>
    <dbReference type="NCBI Taxonomy" id="2951803"/>
    <lineage>
        <taxon>Archaea</taxon>
        <taxon>Promethearchaeati</taxon>
        <taxon>Promethearchaeota</taxon>
        <taxon>Promethearchaeia</taxon>
        <taxon>Promethearchaeales</taxon>
        <taxon>Promethearchaeaceae</taxon>
        <taxon>Candidatus Lokiarchaeum</taxon>
    </lineage>
</organism>
<evidence type="ECO:0000259" key="10">
    <source>
        <dbReference type="PROSITE" id="PS50113"/>
    </source>
</evidence>
<dbReference type="InterPro" id="IPR003661">
    <property type="entry name" value="HisK_dim/P_dom"/>
</dbReference>
<reference evidence="11" key="1">
    <citation type="submission" date="2022-09" db="EMBL/GenBank/DDBJ databases">
        <title>Actin cytoskeleton and complex cell architecture in an #Asgard archaeon.</title>
        <authorList>
            <person name="Ponce Toledo R.I."/>
            <person name="Schleper C."/>
            <person name="Rodrigues Oliveira T."/>
            <person name="Wollweber F."/>
            <person name="Xu J."/>
            <person name="Rittmann S."/>
            <person name="Klingl A."/>
            <person name="Pilhofer M."/>
        </authorList>
    </citation>
    <scope>NUCLEOTIDE SEQUENCE</scope>
    <source>
        <strain evidence="11">B-35</strain>
    </source>
</reference>
<dbReference type="Pfam" id="PF00072">
    <property type="entry name" value="Response_reg"/>
    <property type="match status" value="1"/>
</dbReference>
<protein>
    <submittedName>
        <fullName evidence="11">Adaptive-response sensory-kinase SasA</fullName>
        <ecNumber evidence="11">2.7.-.-</ecNumber>
    </submittedName>
</protein>
<dbReference type="SMART" id="SM00448">
    <property type="entry name" value="REC"/>
    <property type="match status" value="1"/>
</dbReference>
<dbReference type="CDD" id="cd00130">
    <property type="entry name" value="PAS"/>
    <property type="match status" value="1"/>
</dbReference>
<evidence type="ECO:0000259" key="8">
    <source>
        <dbReference type="PROSITE" id="PS50110"/>
    </source>
</evidence>